<organism evidence="6 7">
    <name type="scientific">Hymenobacter negativus</name>
    <dbReference type="NCBI Taxonomy" id="2795026"/>
    <lineage>
        <taxon>Bacteria</taxon>
        <taxon>Pseudomonadati</taxon>
        <taxon>Bacteroidota</taxon>
        <taxon>Cytophagia</taxon>
        <taxon>Cytophagales</taxon>
        <taxon>Hymenobacteraceae</taxon>
        <taxon>Hymenobacter</taxon>
    </lineage>
</organism>
<dbReference type="EMBL" id="JAGETZ010000015">
    <property type="protein sequence ID" value="MBO2012117.1"/>
    <property type="molecule type" value="Genomic_DNA"/>
</dbReference>
<dbReference type="InterPro" id="IPR001054">
    <property type="entry name" value="A/G_cyclase"/>
</dbReference>
<evidence type="ECO:0000256" key="1">
    <source>
        <dbReference type="ARBA" id="ARBA00004651"/>
    </source>
</evidence>
<dbReference type="InterPro" id="IPR029787">
    <property type="entry name" value="Nucleotide_cyclase"/>
</dbReference>
<dbReference type="PANTHER" id="PTHR43081">
    <property type="entry name" value="ADENYLATE CYCLASE, TERMINAL-DIFFERENTIATION SPECIFIC-RELATED"/>
    <property type="match status" value="1"/>
</dbReference>
<dbReference type="RefSeq" id="WP_208177886.1">
    <property type="nucleotide sequence ID" value="NZ_JAGETZ010000015.1"/>
</dbReference>
<feature type="domain" description="2Fe-2S ferredoxin-type" evidence="5">
    <location>
        <begin position="2"/>
        <end position="106"/>
    </location>
</feature>
<dbReference type="Gene3D" id="3.10.20.30">
    <property type="match status" value="1"/>
</dbReference>
<dbReference type="Proteomes" id="UP000664369">
    <property type="component" value="Unassembled WGS sequence"/>
</dbReference>
<accession>A0ABS3QLJ0</accession>
<keyword evidence="7" id="KW-1185">Reference proteome</keyword>
<dbReference type="Pfam" id="PF00211">
    <property type="entry name" value="Guanylate_cyc"/>
    <property type="match status" value="1"/>
</dbReference>
<keyword evidence="2" id="KW-1003">Cell membrane</keyword>
<evidence type="ECO:0000256" key="3">
    <source>
        <dbReference type="ARBA" id="ARBA00023136"/>
    </source>
</evidence>
<dbReference type="SUPFAM" id="SSF54292">
    <property type="entry name" value="2Fe-2S ferredoxin-like"/>
    <property type="match status" value="1"/>
</dbReference>
<dbReference type="PROSITE" id="PS50125">
    <property type="entry name" value="GUANYLATE_CYCLASE_2"/>
    <property type="match status" value="1"/>
</dbReference>
<reference evidence="6 7" key="1">
    <citation type="submission" date="2021-03" db="EMBL/GenBank/DDBJ databases">
        <authorList>
            <person name="Kim M.K."/>
        </authorList>
    </citation>
    <scope>NUCLEOTIDE SEQUENCE [LARGE SCALE GENOMIC DNA]</scope>
    <source>
        <strain evidence="6 7">BT442</strain>
    </source>
</reference>
<gene>
    <name evidence="6" type="ORF">J4E00_23835</name>
</gene>
<dbReference type="CDD" id="cd00207">
    <property type="entry name" value="fer2"/>
    <property type="match status" value="1"/>
</dbReference>
<evidence type="ECO:0000313" key="6">
    <source>
        <dbReference type="EMBL" id="MBO2012117.1"/>
    </source>
</evidence>
<dbReference type="PROSITE" id="PS51085">
    <property type="entry name" value="2FE2S_FER_2"/>
    <property type="match status" value="1"/>
</dbReference>
<dbReference type="Gene3D" id="3.30.70.1230">
    <property type="entry name" value="Nucleotide cyclase"/>
    <property type="match status" value="1"/>
</dbReference>
<evidence type="ECO:0000259" key="4">
    <source>
        <dbReference type="PROSITE" id="PS50125"/>
    </source>
</evidence>
<evidence type="ECO:0000256" key="2">
    <source>
        <dbReference type="ARBA" id="ARBA00022475"/>
    </source>
</evidence>
<dbReference type="InterPro" id="IPR036010">
    <property type="entry name" value="2Fe-2S_ferredoxin-like_sf"/>
</dbReference>
<dbReference type="Pfam" id="PF00111">
    <property type="entry name" value="Fer2"/>
    <property type="match status" value="1"/>
</dbReference>
<dbReference type="PANTHER" id="PTHR43081:SF17">
    <property type="entry name" value="BLL5647 PROTEIN"/>
    <property type="match status" value="1"/>
</dbReference>
<feature type="domain" description="Guanylate cyclase" evidence="4">
    <location>
        <begin position="121"/>
        <end position="252"/>
    </location>
</feature>
<dbReference type="SUPFAM" id="SSF55073">
    <property type="entry name" value="Nucleotide cyclase"/>
    <property type="match status" value="1"/>
</dbReference>
<dbReference type="InterPro" id="IPR050697">
    <property type="entry name" value="Adenylyl/Guanylyl_Cyclase_3/4"/>
</dbReference>
<proteinExistence type="predicted"/>
<sequence>MPQLCALPDSRIIEIEPNETMLAAILRQGIPHVHVCGGRAECSTCRVHIISGLKYCSPRGDCEKALAIRLNLPFDVRLVCQTRVTGNVCYSRPVFDALDVKLTQQALNQPSQHLGTQQQVAVLFSDIRGYTSFANRLPPFDLFHVLNRYFEAMSEVVAAYHGHISDFIGDGLMVVFGLSHPATAVDDAVAAGHAMLRAVERLNPYLKQMYDCTFHVRLGLHYGKAVVGHIGAGNDRKLATIGDTVNVASRLEDLNKQYGTTFLVSEAVVLAASPALVLRQGFLTPLKGKKGLHRVFEVQSKL</sequence>
<dbReference type="InterPro" id="IPR012675">
    <property type="entry name" value="Beta-grasp_dom_sf"/>
</dbReference>
<protein>
    <submittedName>
        <fullName evidence="6">Adenylate/guanylate cyclase domain-containing protein</fullName>
    </submittedName>
</protein>
<keyword evidence="3" id="KW-0472">Membrane</keyword>
<dbReference type="CDD" id="cd07302">
    <property type="entry name" value="CHD"/>
    <property type="match status" value="1"/>
</dbReference>
<dbReference type="SMART" id="SM00044">
    <property type="entry name" value="CYCc"/>
    <property type="match status" value="1"/>
</dbReference>
<comment type="subcellular location">
    <subcellularLocation>
        <location evidence="1">Cell membrane</location>
        <topology evidence="1">Multi-pass membrane protein</topology>
    </subcellularLocation>
</comment>
<comment type="caution">
    <text evidence="6">The sequence shown here is derived from an EMBL/GenBank/DDBJ whole genome shotgun (WGS) entry which is preliminary data.</text>
</comment>
<evidence type="ECO:0000313" key="7">
    <source>
        <dbReference type="Proteomes" id="UP000664369"/>
    </source>
</evidence>
<evidence type="ECO:0000259" key="5">
    <source>
        <dbReference type="PROSITE" id="PS51085"/>
    </source>
</evidence>
<name>A0ABS3QLJ0_9BACT</name>
<dbReference type="InterPro" id="IPR001041">
    <property type="entry name" value="2Fe-2S_ferredoxin-type"/>
</dbReference>